<evidence type="ECO:0000313" key="2">
    <source>
        <dbReference type="EMBL" id="MBB2891342.1"/>
    </source>
</evidence>
<accession>A0A839N9N1</accession>
<comment type="caution">
    <text evidence="2">The sequence shown here is derived from an EMBL/GenBank/DDBJ whole genome shotgun (WGS) entry which is preliminary data.</text>
</comment>
<protein>
    <submittedName>
        <fullName evidence="2">Uncharacterized protein</fullName>
    </submittedName>
</protein>
<dbReference type="RefSeq" id="WP_183319622.1">
    <property type="nucleotide sequence ID" value="NZ_JACHVQ010000001.1"/>
</dbReference>
<proteinExistence type="predicted"/>
<dbReference type="Proteomes" id="UP000559182">
    <property type="component" value="Unassembled WGS sequence"/>
</dbReference>
<dbReference type="EMBL" id="JACHVQ010000001">
    <property type="protein sequence ID" value="MBB2891342.1"/>
    <property type="molecule type" value="Genomic_DNA"/>
</dbReference>
<feature type="region of interest" description="Disordered" evidence="1">
    <location>
        <begin position="84"/>
        <end position="108"/>
    </location>
</feature>
<evidence type="ECO:0000256" key="1">
    <source>
        <dbReference type="SAM" id="MobiDB-lite"/>
    </source>
</evidence>
<evidence type="ECO:0000313" key="3">
    <source>
        <dbReference type="Proteomes" id="UP000559182"/>
    </source>
</evidence>
<reference evidence="2 3" key="1">
    <citation type="submission" date="2020-08" db="EMBL/GenBank/DDBJ databases">
        <title>Sequencing the genomes of 1000 actinobacteria strains.</title>
        <authorList>
            <person name="Klenk H.-P."/>
        </authorList>
    </citation>
    <scope>NUCLEOTIDE SEQUENCE [LARGE SCALE GENOMIC DNA]</scope>
    <source>
        <strain evidence="2 3">DSM 105369</strain>
    </source>
</reference>
<gene>
    <name evidence="2" type="ORF">FHU39_001326</name>
</gene>
<organism evidence="2 3">
    <name type="scientific">Flexivirga oryzae</name>
    <dbReference type="NCBI Taxonomy" id="1794944"/>
    <lineage>
        <taxon>Bacteria</taxon>
        <taxon>Bacillati</taxon>
        <taxon>Actinomycetota</taxon>
        <taxon>Actinomycetes</taxon>
        <taxon>Micrococcales</taxon>
        <taxon>Dermacoccaceae</taxon>
        <taxon>Flexivirga</taxon>
    </lineage>
</organism>
<sequence>MEKLQPSRFDHYIDFLDVNGLKHIYTDDRHRTDAPLDRLVAGVDHAPPIATINAVDAAEHLTRATTGFARFPGARAALGAAIPGAGERPDQGRHPGAEQTLAVTFSSH</sequence>
<keyword evidence="3" id="KW-1185">Reference proteome</keyword>
<name>A0A839N9N1_9MICO</name>
<feature type="compositionally biased region" description="Basic and acidic residues" evidence="1">
    <location>
        <begin position="87"/>
        <end position="96"/>
    </location>
</feature>
<dbReference type="AlphaFoldDB" id="A0A839N9N1"/>